<dbReference type="InterPro" id="IPR011701">
    <property type="entry name" value="MFS"/>
</dbReference>
<evidence type="ECO:0000256" key="3">
    <source>
        <dbReference type="ARBA" id="ARBA00022692"/>
    </source>
</evidence>
<dbReference type="InterPro" id="IPR050189">
    <property type="entry name" value="MFS_Efflux_Transporters"/>
</dbReference>
<dbReference type="Proteomes" id="UP000789595">
    <property type="component" value="Unassembled WGS sequence"/>
</dbReference>
<evidence type="ECO:0000259" key="7">
    <source>
        <dbReference type="PROSITE" id="PS50850"/>
    </source>
</evidence>
<feature type="transmembrane region" description="Helical" evidence="6">
    <location>
        <begin position="171"/>
        <end position="193"/>
    </location>
</feature>
<sequence>MLMLANAFLHPPRPTLKPHAIDAARRRVSLTAAPNSNEIDVQRTLATLIAAQVILFVGVGAVIPVVAIYGRETLGLSAAASGVVVSAPALALLLGAKIGGAYADKARKPALIGGMLFIALSDAGTALASSLAPLVIARLGLGAGRCVSESAERGLLADLGNVAPDLRGRAIAANQAAAAAGIALGAPLGGLLSETYGPRACFLAVTGAALVTACCYTLLPETATAARIDDDDSVDWLLLLKDGRWRGLTAAEVCSRFGFAAKIASVPLVAAQVLPGGAAGAGALVSLAGIGGLVGAPVGGFGVDRVGARATAVVSGLVGGTALSAVPAALSIEDPAVPFSALIILWSTAVAAQAPALQALAQRLAPPGGEAEALALPRAAGDGVYIVVPYLLGLVVDAGAPRGADVALAGVAGVLGAVAVFVALPSSPRDEEKVG</sequence>
<evidence type="ECO:0000313" key="9">
    <source>
        <dbReference type="Proteomes" id="UP000789595"/>
    </source>
</evidence>
<protein>
    <recommendedName>
        <fullName evidence="7">Major facilitator superfamily (MFS) profile domain-containing protein</fullName>
    </recommendedName>
</protein>
<keyword evidence="9" id="KW-1185">Reference proteome</keyword>
<feature type="transmembrane region" description="Helical" evidence="6">
    <location>
        <begin position="200"/>
        <end position="219"/>
    </location>
</feature>
<dbReference type="PROSITE" id="PS50850">
    <property type="entry name" value="MFS"/>
    <property type="match status" value="1"/>
</dbReference>
<feature type="domain" description="Major facilitator superfamily (MFS) profile" evidence="7">
    <location>
        <begin position="44"/>
        <end position="428"/>
    </location>
</feature>
<keyword evidence="2" id="KW-1003">Cell membrane</keyword>
<evidence type="ECO:0000256" key="2">
    <source>
        <dbReference type="ARBA" id="ARBA00022475"/>
    </source>
</evidence>
<name>A0A8J2WSG6_9STRA</name>
<dbReference type="OrthoDB" id="10262656at2759"/>
<evidence type="ECO:0000256" key="6">
    <source>
        <dbReference type="SAM" id="Phobius"/>
    </source>
</evidence>
<feature type="transmembrane region" description="Helical" evidence="6">
    <location>
        <begin position="406"/>
        <end position="424"/>
    </location>
</feature>
<keyword evidence="3 6" id="KW-0812">Transmembrane</keyword>
<dbReference type="AlphaFoldDB" id="A0A8J2WSG6"/>
<evidence type="ECO:0000256" key="1">
    <source>
        <dbReference type="ARBA" id="ARBA00004651"/>
    </source>
</evidence>
<keyword evidence="4 6" id="KW-1133">Transmembrane helix</keyword>
<dbReference type="EMBL" id="CAKKNE010000001">
    <property type="protein sequence ID" value="CAH0365499.1"/>
    <property type="molecule type" value="Genomic_DNA"/>
</dbReference>
<feature type="transmembrane region" description="Helical" evidence="6">
    <location>
        <begin position="45"/>
        <end position="70"/>
    </location>
</feature>
<gene>
    <name evidence="8" type="ORF">PECAL_1P19400</name>
</gene>
<feature type="transmembrane region" description="Helical" evidence="6">
    <location>
        <begin position="382"/>
        <end position="400"/>
    </location>
</feature>
<accession>A0A8J2WSG6</accession>
<evidence type="ECO:0000256" key="4">
    <source>
        <dbReference type="ARBA" id="ARBA00022989"/>
    </source>
</evidence>
<dbReference type="PANTHER" id="PTHR43124">
    <property type="entry name" value="PURINE EFFLUX PUMP PBUE"/>
    <property type="match status" value="1"/>
</dbReference>
<dbReference type="PANTHER" id="PTHR43124:SF3">
    <property type="entry name" value="CHLORAMPHENICOL EFFLUX PUMP RV0191"/>
    <property type="match status" value="1"/>
</dbReference>
<feature type="transmembrane region" description="Helical" evidence="6">
    <location>
        <begin position="310"/>
        <end position="330"/>
    </location>
</feature>
<dbReference type="InterPro" id="IPR036259">
    <property type="entry name" value="MFS_trans_sf"/>
</dbReference>
<evidence type="ECO:0000313" key="8">
    <source>
        <dbReference type="EMBL" id="CAH0365499.1"/>
    </source>
</evidence>
<feature type="transmembrane region" description="Helical" evidence="6">
    <location>
        <begin position="110"/>
        <end position="132"/>
    </location>
</feature>
<dbReference type="InterPro" id="IPR020846">
    <property type="entry name" value="MFS_dom"/>
</dbReference>
<comment type="caution">
    <text evidence="8">The sequence shown here is derived from an EMBL/GenBank/DDBJ whole genome shotgun (WGS) entry which is preliminary data.</text>
</comment>
<keyword evidence="5 6" id="KW-0472">Membrane</keyword>
<dbReference type="Pfam" id="PF07690">
    <property type="entry name" value="MFS_1"/>
    <property type="match status" value="1"/>
</dbReference>
<dbReference type="SUPFAM" id="SSF103473">
    <property type="entry name" value="MFS general substrate transporter"/>
    <property type="match status" value="1"/>
</dbReference>
<dbReference type="GO" id="GO:0022857">
    <property type="term" value="F:transmembrane transporter activity"/>
    <property type="evidence" value="ECO:0007669"/>
    <property type="project" value="InterPro"/>
</dbReference>
<feature type="transmembrane region" description="Helical" evidence="6">
    <location>
        <begin position="277"/>
        <end position="298"/>
    </location>
</feature>
<feature type="transmembrane region" description="Helical" evidence="6">
    <location>
        <begin position="336"/>
        <end position="361"/>
    </location>
</feature>
<proteinExistence type="predicted"/>
<reference evidence="8" key="1">
    <citation type="submission" date="2021-11" db="EMBL/GenBank/DDBJ databases">
        <authorList>
            <consortium name="Genoscope - CEA"/>
            <person name="William W."/>
        </authorList>
    </citation>
    <scope>NUCLEOTIDE SEQUENCE</scope>
</reference>
<dbReference type="Gene3D" id="1.20.1250.20">
    <property type="entry name" value="MFS general substrate transporter like domains"/>
    <property type="match status" value="1"/>
</dbReference>
<dbReference type="GO" id="GO:0005886">
    <property type="term" value="C:plasma membrane"/>
    <property type="evidence" value="ECO:0007669"/>
    <property type="project" value="UniProtKB-SubCell"/>
</dbReference>
<feature type="transmembrane region" description="Helical" evidence="6">
    <location>
        <begin position="76"/>
        <end position="98"/>
    </location>
</feature>
<organism evidence="8 9">
    <name type="scientific">Pelagomonas calceolata</name>
    <dbReference type="NCBI Taxonomy" id="35677"/>
    <lineage>
        <taxon>Eukaryota</taxon>
        <taxon>Sar</taxon>
        <taxon>Stramenopiles</taxon>
        <taxon>Ochrophyta</taxon>
        <taxon>Pelagophyceae</taxon>
        <taxon>Pelagomonadales</taxon>
        <taxon>Pelagomonadaceae</taxon>
        <taxon>Pelagomonas</taxon>
    </lineage>
</organism>
<evidence type="ECO:0000256" key="5">
    <source>
        <dbReference type="ARBA" id="ARBA00023136"/>
    </source>
</evidence>
<comment type="subcellular location">
    <subcellularLocation>
        <location evidence="1">Cell membrane</location>
        <topology evidence="1">Multi-pass membrane protein</topology>
    </subcellularLocation>
</comment>